<dbReference type="AlphaFoldDB" id="A0AA38FAG4"/>
<name>A0AA38FAG4_TAXCH</name>
<proteinExistence type="predicted"/>
<evidence type="ECO:0000313" key="2">
    <source>
        <dbReference type="Proteomes" id="UP000824469"/>
    </source>
</evidence>
<reference evidence="1 2" key="1">
    <citation type="journal article" date="2021" name="Nat. Plants">
        <title>The Taxus genome provides insights into paclitaxel biosynthesis.</title>
        <authorList>
            <person name="Xiong X."/>
            <person name="Gou J."/>
            <person name="Liao Q."/>
            <person name="Li Y."/>
            <person name="Zhou Q."/>
            <person name="Bi G."/>
            <person name="Li C."/>
            <person name="Du R."/>
            <person name="Wang X."/>
            <person name="Sun T."/>
            <person name="Guo L."/>
            <person name="Liang H."/>
            <person name="Lu P."/>
            <person name="Wu Y."/>
            <person name="Zhang Z."/>
            <person name="Ro D.K."/>
            <person name="Shang Y."/>
            <person name="Huang S."/>
            <person name="Yan J."/>
        </authorList>
    </citation>
    <scope>NUCLEOTIDE SEQUENCE [LARGE SCALE GENOMIC DNA]</scope>
    <source>
        <strain evidence="1">Ta-2019</strain>
    </source>
</reference>
<dbReference type="EMBL" id="JAHRHJ020000011">
    <property type="protein sequence ID" value="KAH9295060.1"/>
    <property type="molecule type" value="Genomic_DNA"/>
</dbReference>
<sequence>GMVVVTLVAIGGSVCGIERMRLWNGVGVTDTTDGCVTMGIFEMMGVDWAMAWVVNEGITNTTSTSDIANVTVMA</sequence>
<evidence type="ECO:0000313" key="1">
    <source>
        <dbReference type="EMBL" id="KAH9295060.1"/>
    </source>
</evidence>
<gene>
    <name evidence="1" type="ORF">KI387_038648</name>
</gene>
<feature type="non-terminal residue" evidence="1">
    <location>
        <position position="1"/>
    </location>
</feature>
<feature type="non-terminal residue" evidence="1">
    <location>
        <position position="74"/>
    </location>
</feature>
<accession>A0AA38FAG4</accession>
<organism evidence="1 2">
    <name type="scientific">Taxus chinensis</name>
    <name type="common">Chinese yew</name>
    <name type="synonym">Taxus wallichiana var. chinensis</name>
    <dbReference type="NCBI Taxonomy" id="29808"/>
    <lineage>
        <taxon>Eukaryota</taxon>
        <taxon>Viridiplantae</taxon>
        <taxon>Streptophyta</taxon>
        <taxon>Embryophyta</taxon>
        <taxon>Tracheophyta</taxon>
        <taxon>Spermatophyta</taxon>
        <taxon>Pinopsida</taxon>
        <taxon>Pinidae</taxon>
        <taxon>Conifers II</taxon>
        <taxon>Cupressales</taxon>
        <taxon>Taxaceae</taxon>
        <taxon>Taxus</taxon>
    </lineage>
</organism>
<keyword evidence="2" id="KW-1185">Reference proteome</keyword>
<protein>
    <submittedName>
        <fullName evidence="1">Uncharacterized protein</fullName>
    </submittedName>
</protein>
<dbReference type="Proteomes" id="UP000824469">
    <property type="component" value="Unassembled WGS sequence"/>
</dbReference>
<comment type="caution">
    <text evidence="1">The sequence shown here is derived from an EMBL/GenBank/DDBJ whole genome shotgun (WGS) entry which is preliminary data.</text>
</comment>